<keyword evidence="3" id="KW-0285">Flavoprotein</keyword>
<evidence type="ECO:0000256" key="8">
    <source>
        <dbReference type="ARBA" id="ARBA00047599"/>
    </source>
</evidence>
<organism evidence="13">
    <name type="scientific">Talaromyces marneffei PM1</name>
    <dbReference type="NCBI Taxonomy" id="1077442"/>
    <lineage>
        <taxon>Eukaryota</taxon>
        <taxon>Fungi</taxon>
        <taxon>Dikarya</taxon>
        <taxon>Ascomycota</taxon>
        <taxon>Pezizomycotina</taxon>
        <taxon>Eurotiomycetes</taxon>
        <taxon>Eurotiomycetidae</taxon>
        <taxon>Eurotiales</taxon>
        <taxon>Trichocomaceae</taxon>
        <taxon>Talaromyces</taxon>
        <taxon>Talaromyces sect. Talaromyces</taxon>
    </lineage>
</organism>
<dbReference type="AlphaFoldDB" id="A0A093V454"/>
<name>A0A093V454_TALMA</name>
<evidence type="ECO:0000313" key="13">
    <source>
        <dbReference type="EMBL" id="KFX46945.1"/>
    </source>
</evidence>
<dbReference type="PANTHER" id="PTHR43706:SF47">
    <property type="entry name" value="EXTERNAL NADH-UBIQUINONE OXIDOREDUCTASE 1, MITOCHONDRIAL-RELATED"/>
    <property type="match status" value="1"/>
</dbReference>
<dbReference type="SUPFAM" id="SSF51905">
    <property type="entry name" value="FAD/NAD(P)-binding domain"/>
    <property type="match status" value="2"/>
</dbReference>
<dbReference type="InterPro" id="IPR054585">
    <property type="entry name" value="NDH2-like_C"/>
</dbReference>
<dbReference type="HOGENOM" id="CLU_021377_1_0_1"/>
<sequence>MLVRQRIAAVAAPAALARGATKSFSTTSSSRSFVTTTKAAARPSASQLLSKQRSIFARRAYATEAPAPAAPKKKRFRFFRWTYRLTVLGLLGGTGYLGYSIYLLRHPEEQVEPDPSKKTLVILGTGWGSVSLLKKLDTDNYNVVVISPRNFFLFTPLLPSCTTGLIEHRSIMEPIRNILRQKKTAVKYYEAEATKIDYEKRLVYISDDSEIKGDVSHTVVPFDMLVVGVGAENATFGIPGVRENSCFLKEVGDAQKIRKRIMDCVETASFKDQTEDEVKRLLHMVVVGGGPTGVEFAGELQDFFEEDLRKWIPGIQDNFHVTLVEALPNILPMFSKQLIEYTESSFKEEKITIRTKTMVKKVTDKYIEAEVTKPDGTKELEKIPYGLLVWATGNAVRNVVKDLMSQIPAQKNSRRGLAVNEFLVVNGTENIWAVGDCAITNYAPTAQVASQEGAFLARLFNTMAKTEALEDELKKLSVAQQEAKNDEARNEIFAEIKERQRQLRRTKQIGPFQYSHQGSLAYIGKERAVADISWVSGNIASGGTMTYLFWRSAYLSMVFSARNRILVATDWIKAKIFGRDVSRE</sequence>
<keyword evidence="7" id="KW-0520">NAD</keyword>
<feature type="coiled-coil region" evidence="10">
    <location>
        <begin position="466"/>
        <end position="498"/>
    </location>
</feature>
<evidence type="ECO:0000256" key="6">
    <source>
        <dbReference type="ARBA" id="ARBA00023002"/>
    </source>
</evidence>
<evidence type="ECO:0000256" key="9">
    <source>
        <dbReference type="ARBA" id="ARBA00049010"/>
    </source>
</evidence>
<dbReference type="eggNOG" id="KOG2495">
    <property type="taxonomic scope" value="Eukaryota"/>
</dbReference>
<evidence type="ECO:0000259" key="11">
    <source>
        <dbReference type="Pfam" id="PF07992"/>
    </source>
</evidence>
<dbReference type="Gene3D" id="3.50.50.100">
    <property type="match status" value="1"/>
</dbReference>
<feature type="domain" description="FAD/NAD(P)-binding" evidence="11">
    <location>
        <begin position="119"/>
        <end position="453"/>
    </location>
</feature>
<evidence type="ECO:0000256" key="10">
    <source>
        <dbReference type="SAM" id="Coils"/>
    </source>
</evidence>
<accession>A0A093V454</accession>
<dbReference type="Pfam" id="PF07992">
    <property type="entry name" value="Pyr_redox_2"/>
    <property type="match status" value="1"/>
</dbReference>
<feature type="domain" description="External alternative NADH-ubiquinone oxidoreductase-like C-terminal" evidence="12">
    <location>
        <begin position="516"/>
        <end position="580"/>
    </location>
</feature>
<evidence type="ECO:0000259" key="12">
    <source>
        <dbReference type="Pfam" id="PF22366"/>
    </source>
</evidence>
<comment type="similarity">
    <text evidence="1">Belongs to the NADH dehydrogenase family.</text>
</comment>
<keyword evidence="6" id="KW-0560">Oxidoreductase</keyword>
<comment type="catalytic activity">
    <reaction evidence="8">
        <text>a quinone + NADH + H(+) = a quinol + NAD(+)</text>
        <dbReference type="Rhea" id="RHEA:46160"/>
        <dbReference type="ChEBI" id="CHEBI:15378"/>
        <dbReference type="ChEBI" id="CHEBI:24646"/>
        <dbReference type="ChEBI" id="CHEBI:57540"/>
        <dbReference type="ChEBI" id="CHEBI:57945"/>
        <dbReference type="ChEBI" id="CHEBI:132124"/>
        <dbReference type="EC" id="1.6.5.9"/>
    </reaction>
</comment>
<keyword evidence="13" id="KW-0830">Ubiquinone</keyword>
<keyword evidence="5" id="KW-0809">Transit peptide</keyword>
<dbReference type="GO" id="GO:0050136">
    <property type="term" value="F:NADH dehydrogenase (quinone) (non-electrogenic) activity"/>
    <property type="evidence" value="ECO:0007669"/>
    <property type="project" value="UniProtKB-EC"/>
</dbReference>
<gene>
    <name evidence="13" type="ORF">GQ26_0160050</name>
</gene>
<evidence type="ECO:0000256" key="4">
    <source>
        <dbReference type="ARBA" id="ARBA00022827"/>
    </source>
</evidence>
<dbReference type="PRINTS" id="PR00368">
    <property type="entry name" value="FADPNR"/>
</dbReference>
<dbReference type="EC" id="1.6.5.9" evidence="2"/>
<dbReference type="InterPro" id="IPR045024">
    <property type="entry name" value="NDH-2"/>
</dbReference>
<dbReference type="PANTHER" id="PTHR43706">
    <property type="entry name" value="NADH DEHYDROGENASE"/>
    <property type="match status" value="1"/>
</dbReference>
<proteinExistence type="inferred from homology"/>
<keyword evidence="4" id="KW-0274">FAD</keyword>
<dbReference type="InterPro" id="IPR036188">
    <property type="entry name" value="FAD/NAD-bd_sf"/>
</dbReference>
<comment type="catalytic activity">
    <reaction evidence="9">
        <text>a ubiquinone + NADH + H(+) = a ubiquinol + NAD(+)</text>
        <dbReference type="Rhea" id="RHEA:23152"/>
        <dbReference type="Rhea" id="RHEA-COMP:9565"/>
        <dbReference type="Rhea" id="RHEA-COMP:9566"/>
        <dbReference type="ChEBI" id="CHEBI:15378"/>
        <dbReference type="ChEBI" id="CHEBI:16389"/>
        <dbReference type="ChEBI" id="CHEBI:17976"/>
        <dbReference type="ChEBI" id="CHEBI:57540"/>
        <dbReference type="ChEBI" id="CHEBI:57945"/>
    </reaction>
</comment>
<evidence type="ECO:0000256" key="2">
    <source>
        <dbReference type="ARBA" id="ARBA00012637"/>
    </source>
</evidence>
<dbReference type="InterPro" id="IPR023753">
    <property type="entry name" value="FAD/NAD-binding_dom"/>
</dbReference>
<protein>
    <recommendedName>
        <fullName evidence="2">NADH:ubiquinone reductase (non-electrogenic)</fullName>
        <ecNumber evidence="2">1.6.5.9</ecNumber>
    </recommendedName>
</protein>
<evidence type="ECO:0000256" key="5">
    <source>
        <dbReference type="ARBA" id="ARBA00022946"/>
    </source>
</evidence>
<comment type="caution">
    <text evidence="13">The sequence shown here is derived from an EMBL/GenBank/DDBJ whole genome shotgun (WGS) entry which is preliminary data.</text>
</comment>
<evidence type="ECO:0000256" key="1">
    <source>
        <dbReference type="ARBA" id="ARBA00005272"/>
    </source>
</evidence>
<keyword evidence="10" id="KW-0175">Coiled coil</keyword>
<evidence type="ECO:0000256" key="3">
    <source>
        <dbReference type="ARBA" id="ARBA00022630"/>
    </source>
</evidence>
<dbReference type="GO" id="GO:0005739">
    <property type="term" value="C:mitochondrion"/>
    <property type="evidence" value="ECO:0007669"/>
    <property type="project" value="TreeGrafter"/>
</dbReference>
<evidence type="ECO:0000256" key="7">
    <source>
        <dbReference type="ARBA" id="ARBA00023027"/>
    </source>
</evidence>
<reference evidence="13" key="1">
    <citation type="journal article" date="2014" name="PLoS Genet.">
        <title>Signature Gene Expression Reveals Novel Clues to the Molecular Mechanisms of Dimorphic Transition in Penicillium marneffei.</title>
        <authorList>
            <person name="Yang E."/>
            <person name="Wang G."/>
            <person name="Cai J."/>
            <person name="Woo P.C."/>
            <person name="Lau S.K."/>
            <person name="Yuen K.-Y."/>
            <person name="Chow W.-N."/>
            <person name="Lin X."/>
        </authorList>
    </citation>
    <scope>NUCLEOTIDE SEQUENCE [LARGE SCALE GENOMIC DNA]</scope>
    <source>
        <strain evidence="13">PM1</strain>
    </source>
</reference>
<dbReference type="Pfam" id="PF22366">
    <property type="entry name" value="NDH2_C"/>
    <property type="match status" value="1"/>
</dbReference>
<dbReference type="EMBL" id="JPOX01000016">
    <property type="protein sequence ID" value="KFX46945.1"/>
    <property type="molecule type" value="Genomic_DNA"/>
</dbReference>